<protein>
    <submittedName>
        <fullName evidence="2">Uncharacterized protein</fullName>
    </submittedName>
</protein>
<sequence length="123" mass="13917">MTPNPNLIVQAHTDTQEHPQVEGQQPVSIPSLQSLHPSDPSRRPVQTSVCKSGRKEDNSGRDDRIPSSQNPTRQHTPYLLPWHDDPRPLMMMMMIKTQSLCSANSQNSAQGKKRKKEVRVLSR</sequence>
<organism evidence="2 3">
    <name type="scientific">Aspergillus indologenus CBS 114.80</name>
    <dbReference type="NCBI Taxonomy" id="1450541"/>
    <lineage>
        <taxon>Eukaryota</taxon>
        <taxon>Fungi</taxon>
        <taxon>Dikarya</taxon>
        <taxon>Ascomycota</taxon>
        <taxon>Pezizomycotina</taxon>
        <taxon>Eurotiomycetes</taxon>
        <taxon>Eurotiomycetidae</taxon>
        <taxon>Eurotiales</taxon>
        <taxon>Aspergillaceae</taxon>
        <taxon>Aspergillus</taxon>
        <taxon>Aspergillus subgen. Circumdati</taxon>
    </lineage>
</organism>
<feature type="region of interest" description="Disordered" evidence="1">
    <location>
        <begin position="1"/>
        <end position="84"/>
    </location>
</feature>
<feature type="region of interest" description="Disordered" evidence="1">
    <location>
        <begin position="100"/>
        <end position="123"/>
    </location>
</feature>
<evidence type="ECO:0000256" key="1">
    <source>
        <dbReference type="SAM" id="MobiDB-lite"/>
    </source>
</evidence>
<dbReference type="Proteomes" id="UP000248817">
    <property type="component" value="Unassembled WGS sequence"/>
</dbReference>
<feature type="compositionally biased region" description="Basic and acidic residues" evidence="1">
    <location>
        <begin position="53"/>
        <end position="65"/>
    </location>
</feature>
<reference evidence="2 3" key="1">
    <citation type="submission" date="2018-02" db="EMBL/GenBank/DDBJ databases">
        <title>The genomes of Aspergillus section Nigri reveals drivers in fungal speciation.</title>
        <authorList>
            <consortium name="DOE Joint Genome Institute"/>
            <person name="Vesth T.C."/>
            <person name="Nybo J."/>
            <person name="Theobald S."/>
            <person name="Brandl J."/>
            <person name="Frisvad J.C."/>
            <person name="Nielsen K.F."/>
            <person name="Lyhne E.K."/>
            <person name="Kogle M.E."/>
            <person name="Kuo A."/>
            <person name="Riley R."/>
            <person name="Clum A."/>
            <person name="Nolan M."/>
            <person name="Lipzen A."/>
            <person name="Salamov A."/>
            <person name="Henrissat B."/>
            <person name="Wiebenga A."/>
            <person name="De vries R.P."/>
            <person name="Grigoriev I.V."/>
            <person name="Mortensen U.H."/>
            <person name="Andersen M.R."/>
            <person name="Baker S.E."/>
        </authorList>
    </citation>
    <scope>NUCLEOTIDE SEQUENCE [LARGE SCALE GENOMIC DNA]</scope>
    <source>
        <strain evidence="2 3">CBS 114.80</strain>
    </source>
</reference>
<evidence type="ECO:0000313" key="2">
    <source>
        <dbReference type="EMBL" id="PYI28350.1"/>
    </source>
</evidence>
<feature type="compositionally biased region" description="Polar residues" evidence="1">
    <location>
        <begin position="100"/>
        <end position="110"/>
    </location>
</feature>
<keyword evidence="3" id="KW-1185">Reference proteome</keyword>
<name>A0A2V5IIK2_9EURO</name>
<proteinExistence type="predicted"/>
<dbReference type="AlphaFoldDB" id="A0A2V5IIK2"/>
<feature type="compositionally biased region" description="Polar residues" evidence="1">
    <location>
        <begin position="22"/>
        <end position="36"/>
    </location>
</feature>
<dbReference type="EMBL" id="KZ825550">
    <property type="protein sequence ID" value="PYI28350.1"/>
    <property type="molecule type" value="Genomic_DNA"/>
</dbReference>
<gene>
    <name evidence="2" type="ORF">BP00DRAFT_263656</name>
</gene>
<accession>A0A2V5IIK2</accession>
<evidence type="ECO:0000313" key="3">
    <source>
        <dbReference type="Proteomes" id="UP000248817"/>
    </source>
</evidence>
<feature type="compositionally biased region" description="Polar residues" evidence="1">
    <location>
        <begin position="66"/>
        <end position="75"/>
    </location>
</feature>